<name>A0A7C8K5J4_ORBOL</name>
<dbReference type="EMBL" id="WIQZ01000001">
    <property type="protein sequence ID" value="KAF3147287.1"/>
    <property type="molecule type" value="Genomic_DNA"/>
</dbReference>
<comment type="caution">
    <text evidence="2">The sequence shown here is derived from an EMBL/GenBank/DDBJ whole genome shotgun (WGS) entry which is preliminary data.</text>
</comment>
<gene>
    <name evidence="2" type="ORF">TWF703_000128</name>
</gene>
<dbReference type="Proteomes" id="UP000480548">
    <property type="component" value="Unassembled WGS sequence"/>
</dbReference>
<evidence type="ECO:0000256" key="1">
    <source>
        <dbReference type="SAM" id="SignalP"/>
    </source>
</evidence>
<evidence type="ECO:0000313" key="3">
    <source>
        <dbReference type="Proteomes" id="UP000480548"/>
    </source>
</evidence>
<keyword evidence="1" id="KW-0732">Signal</keyword>
<evidence type="ECO:0000313" key="2">
    <source>
        <dbReference type="EMBL" id="KAF3147287.1"/>
    </source>
</evidence>
<feature type="chain" id="PRO_5028949321" description="Cyanovirin-N domain-containing protein" evidence="1">
    <location>
        <begin position="21"/>
        <end position="180"/>
    </location>
</feature>
<dbReference type="AlphaFoldDB" id="A0A7C8K5J4"/>
<feature type="signal peptide" evidence="1">
    <location>
        <begin position="1"/>
        <end position="20"/>
    </location>
</feature>
<evidence type="ECO:0008006" key="4">
    <source>
        <dbReference type="Google" id="ProtNLM"/>
    </source>
</evidence>
<protein>
    <recommendedName>
        <fullName evidence="4">Cyanovirin-N domain-containing protein</fullName>
    </recommendedName>
</protein>
<sequence>MVSMKLSLITAISLLGVVNAAPAHVAELGVTKPVPNGISTRDNVLQRRGFTCSTTSLCTAADFIGCYKKMRAIANSNCIKGPFQVFEVCREGSCLWMGKNLAGSKRRVTCSDVAAGAASLYNSCRVDGMVGGVADARGDNSAFEITLAARNETNYRSKLILKFDSQTSNVAIVNAANTHT</sequence>
<organism evidence="2 3">
    <name type="scientific">Orbilia oligospora</name>
    <name type="common">Nematode-trapping fungus</name>
    <name type="synonym">Arthrobotrys oligospora</name>
    <dbReference type="NCBI Taxonomy" id="2813651"/>
    <lineage>
        <taxon>Eukaryota</taxon>
        <taxon>Fungi</taxon>
        <taxon>Dikarya</taxon>
        <taxon>Ascomycota</taxon>
        <taxon>Pezizomycotina</taxon>
        <taxon>Orbiliomycetes</taxon>
        <taxon>Orbiliales</taxon>
        <taxon>Orbiliaceae</taxon>
        <taxon>Orbilia</taxon>
    </lineage>
</organism>
<reference evidence="2 3" key="1">
    <citation type="submission" date="2019-06" db="EMBL/GenBank/DDBJ databases">
        <authorList>
            <person name="Palmer J.M."/>
        </authorList>
    </citation>
    <scope>NUCLEOTIDE SEQUENCE [LARGE SCALE GENOMIC DNA]</scope>
    <source>
        <strain evidence="2 3">TWF703</strain>
    </source>
</reference>
<accession>A0A7C8K5J4</accession>
<proteinExistence type="predicted"/>